<accession>A0A7X0PGU0</accession>
<proteinExistence type="predicted"/>
<protein>
    <submittedName>
        <fullName evidence="2">Uncharacterized protein</fullName>
    </submittedName>
</protein>
<dbReference type="EMBL" id="JACHLK010000009">
    <property type="protein sequence ID" value="MBB6561693.1"/>
    <property type="molecule type" value="Genomic_DNA"/>
</dbReference>
<evidence type="ECO:0000256" key="1">
    <source>
        <dbReference type="SAM" id="SignalP"/>
    </source>
</evidence>
<dbReference type="Proteomes" id="UP000575083">
    <property type="component" value="Unassembled WGS sequence"/>
</dbReference>
<reference evidence="2 3" key="1">
    <citation type="submission" date="2020-08" db="EMBL/GenBank/DDBJ databases">
        <title>Functional genomics of gut bacteria from endangered species of beetles.</title>
        <authorList>
            <person name="Carlos-Shanley C."/>
        </authorList>
    </citation>
    <scope>NUCLEOTIDE SEQUENCE [LARGE SCALE GENOMIC DNA]</scope>
    <source>
        <strain evidence="2 3">S00198</strain>
    </source>
</reference>
<evidence type="ECO:0000313" key="2">
    <source>
        <dbReference type="EMBL" id="MBB6561693.1"/>
    </source>
</evidence>
<evidence type="ECO:0000313" key="3">
    <source>
        <dbReference type="Proteomes" id="UP000575083"/>
    </source>
</evidence>
<feature type="signal peptide" evidence="1">
    <location>
        <begin position="1"/>
        <end position="20"/>
    </location>
</feature>
<gene>
    <name evidence="2" type="ORF">HNP48_004387</name>
</gene>
<keyword evidence="3" id="KW-1185">Reference proteome</keyword>
<sequence>MSETPKPLPAAIAASLPAFAALSGGQGGPHLNTETKFMQQYRIAAAAHGGGDIVALRNGRGQVETFTVGTDGTVWNFYPDTNSDTGYSSVSTGLAAKWVVAGLNAAGRIVLFAANNLVLNYVVETGQAGANRWGSVMTAQLSLPSTALAISGLYAQQIGGRLYVGALTRFQSASPGNSYALAYALWDDQPGVFRSTSVNLSTLNCVWSGSAASTAEFTVLDTVYLGFNVSTQTIRRYPFAATFKSLAVTSSLDSSGNNRYFAILADGNLYQMVGTTVFSWAQITQGMGYRDVQSALSSAQEIQLFTLDTGGRLFHFQPSQVTGKGWTDAMVIDSGVALMGVAQQNQGNLEVFTVGTAQATLRHLINQQQSGNWQISNLEVPTSGQVEEFISYSTDLMVYDAAGAPLPNAPIQVWAATQTQITVNGASYTIDASTPANLTCSSSGTLSITQGTGILGIPALQINIVNQMPSGQGIALEQYAGVQARLETVTGDDLMNAKTADGSYLLQDPYRTVAQTDSLATAFNQCMALASNPAVARDTRHAMLGTRPKRGVSCVASDATHGLNRIKAPTQATHWQLDFRSGQPQYRELSAVEAHQLLLEKRASHVAAGQSVGGLFDWIGSIGDFVSGVVDGIISVVDTVITTVGNAVNAAISFVVNGVTYLFETVVEFIEQAFDLVEVFFAQVKVVFTQIFEWLGFIFSWQDILRTHDALSYTMAQFLGFLPGAVAGIQRLFDQGIATARNELAAIFDQLVASVGGTASLGGYTNTQTPNEPVYSSGNANNLVLNATLENSSASRQISTVLPPNASPWDILTQQIATWTTTVQDDPAFTAALGYMQNLGGNPDQIFSQLLSALLRVAQGLANAMLAGVQAIVDGLLQLVQSFLTTLQQEFTAEWNIPFVTQFYAWLTNGSALSLADLSSLILAIPSTIIYKAMYGAAPFPDQASVDQFKASFSAQTMLTNSGLAQGTQAGKKKAAIEAPAPAVPLSAEALNAAQVLLGVSATVSGFAYGFLSAAMDVKPTTGAGAVDPVVKVLTKFALGAEIYAQAAYCPWIYSAGAPNCSTADGAGKWVWIYTCLGVVLDCGYAVYEGAFPENDDTLPGLVVATVYGVGHAIVTGVTFSELSGLSRAANIVQCIPEVCKLLKLPAVETATYGASLVVVAAEDALCITAAGVISFADLLASSNASPRPIAGAVAALQG</sequence>
<dbReference type="AlphaFoldDB" id="A0A7X0PGU0"/>
<feature type="chain" id="PRO_5030728934" evidence="1">
    <location>
        <begin position="21"/>
        <end position="1199"/>
    </location>
</feature>
<comment type="caution">
    <text evidence="2">The sequence shown here is derived from an EMBL/GenBank/DDBJ whole genome shotgun (WGS) entry which is preliminary data.</text>
</comment>
<dbReference type="RefSeq" id="WP_184860969.1">
    <property type="nucleotide sequence ID" value="NZ_JACHLK010000009.1"/>
</dbReference>
<keyword evidence="1" id="KW-0732">Signal</keyword>
<name>A0A7X0PGU0_9BURK</name>
<organism evidence="2 3">
    <name type="scientific">Acidovorax soli</name>
    <dbReference type="NCBI Taxonomy" id="592050"/>
    <lineage>
        <taxon>Bacteria</taxon>
        <taxon>Pseudomonadati</taxon>
        <taxon>Pseudomonadota</taxon>
        <taxon>Betaproteobacteria</taxon>
        <taxon>Burkholderiales</taxon>
        <taxon>Comamonadaceae</taxon>
        <taxon>Acidovorax</taxon>
    </lineage>
</organism>